<evidence type="ECO:0000313" key="2">
    <source>
        <dbReference type="Proteomes" id="UP000094444"/>
    </source>
</evidence>
<proteinExistence type="predicted"/>
<sequence length="110" mass="11476">MAWQAGWLAGWQVGGRDRHRATLHEDQAVVPLVRVRGKRASIAGLVGCKVGYQGAAATAMAVKAASCFFWVVIGVEVGEVISVIGYPQAPAVDLCPLGGSEAWESSPLGT</sequence>
<dbReference type="InParanoid" id="A0A2P5I2I3"/>
<name>A0A2P5I2I3_DIAHE</name>
<reference evidence="1" key="1">
    <citation type="submission" date="2017-09" db="EMBL/GenBank/DDBJ databases">
        <title>Polyketide synthases of a Diaporthe helianthi virulent isolate.</title>
        <authorList>
            <person name="Baroncelli R."/>
        </authorList>
    </citation>
    <scope>NUCLEOTIDE SEQUENCE [LARGE SCALE GENOMIC DNA]</scope>
    <source>
        <strain evidence="1">7/96</strain>
    </source>
</reference>
<protein>
    <submittedName>
        <fullName evidence="1">Uncharacterized protein</fullName>
    </submittedName>
</protein>
<keyword evidence="2" id="KW-1185">Reference proteome</keyword>
<dbReference type="AlphaFoldDB" id="A0A2P5I2I3"/>
<organism evidence="1 2">
    <name type="scientific">Diaporthe helianthi</name>
    <dbReference type="NCBI Taxonomy" id="158607"/>
    <lineage>
        <taxon>Eukaryota</taxon>
        <taxon>Fungi</taxon>
        <taxon>Dikarya</taxon>
        <taxon>Ascomycota</taxon>
        <taxon>Pezizomycotina</taxon>
        <taxon>Sordariomycetes</taxon>
        <taxon>Sordariomycetidae</taxon>
        <taxon>Diaporthales</taxon>
        <taxon>Diaporthaceae</taxon>
        <taxon>Diaporthe</taxon>
    </lineage>
</organism>
<accession>A0A2P5I2I3</accession>
<dbReference type="EMBL" id="MAVT02000338">
    <property type="protein sequence ID" value="POS76725.1"/>
    <property type="molecule type" value="Genomic_DNA"/>
</dbReference>
<evidence type="ECO:0000313" key="1">
    <source>
        <dbReference type="EMBL" id="POS76725.1"/>
    </source>
</evidence>
<gene>
    <name evidence="1" type="ORF">DHEL01_v204880</name>
</gene>
<dbReference type="Proteomes" id="UP000094444">
    <property type="component" value="Unassembled WGS sequence"/>
</dbReference>
<comment type="caution">
    <text evidence="1">The sequence shown here is derived from an EMBL/GenBank/DDBJ whole genome shotgun (WGS) entry which is preliminary data.</text>
</comment>